<sequence length="132" mass="15320">MKRFSFFLFSTTLLLGCSKTPEKQAELAVQDFVRNRVSDAKNYFPGKFRFRPYTKRDSLLYLAEMARINNLPAPPTPTVRDSVRIGTLVYHNYRDEMRNGVSVQDSGEYVVRPNGTVRMLIAESLRRKRLPK</sequence>
<comment type="caution">
    <text evidence="1">The sequence shown here is derived from an EMBL/GenBank/DDBJ whole genome shotgun (WGS) entry which is preliminary data.</text>
</comment>
<gene>
    <name evidence="1" type="ORF">EI290_05230</name>
</gene>
<dbReference type="Proteomes" id="UP000280066">
    <property type="component" value="Unassembled WGS sequence"/>
</dbReference>
<protein>
    <submittedName>
        <fullName evidence="1">Uncharacterized protein</fullName>
    </submittedName>
</protein>
<keyword evidence="2" id="KW-1185">Reference proteome</keyword>
<organism evidence="1 2">
    <name type="scientific">Hymenobacter metallilatus</name>
    <dbReference type="NCBI Taxonomy" id="2493666"/>
    <lineage>
        <taxon>Bacteria</taxon>
        <taxon>Pseudomonadati</taxon>
        <taxon>Bacteroidota</taxon>
        <taxon>Cytophagia</taxon>
        <taxon>Cytophagales</taxon>
        <taxon>Hymenobacteraceae</taxon>
        <taxon>Hymenobacter</taxon>
    </lineage>
</organism>
<accession>A0A428JS04</accession>
<name>A0A428JS04_9BACT</name>
<dbReference type="AlphaFoldDB" id="A0A428JS04"/>
<dbReference type="OrthoDB" id="883024at2"/>
<evidence type="ECO:0000313" key="1">
    <source>
        <dbReference type="EMBL" id="RSK36285.1"/>
    </source>
</evidence>
<dbReference type="PROSITE" id="PS51257">
    <property type="entry name" value="PROKAR_LIPOPROTEIN"/>
    <property type="match status" value="1"/>
</dbReference>
<dbReference type="EMBL" id="RWIS01000002">
    <property type="protein sequence ID" value="RSK36285.1"/>
    <property type="molecule type" value="Genomic_DNA"/>
</dbReference>
<evidence type="ECO:0000313" key="2">
    <source>
        <dbReference type="Proteomes" id="UP000280066"/>
    </source>
</evidence>
<proteinExistence type="predicted"/>
<reference evidence="1 2" key="1">
    <citation type="submission" date="2018-12" db="EMBL/GenBank/DDBJ databases">
        <authorList>
            <person name="Feng G."/>
            <person name="Zhu H."/>
        </authorList>
    </citation>
    <scope>NUCLEOTIDE SEQUENCE [LARGE SCALE GENOMIC DNA]</scope>
    <source>
        <strain evidence="1 2">9PBR-2</strain>
    </source>
</reference>
<dbReference type="RefSeq" id="WP_125427442.1">
    <property type="nucleotide sequence ID" value="NZ_RWIS01000002.1"/>
</dbReference>